<comment type="catalytic activity">
    <reaction evidence="1">
        <text>Hydrolysis of (1-&gt;3)-beta-D-glucosidic linkages in (1-&gt;3)-beta-D-glucans.</text>
        <dbReference type="EC" id="3.2.1.39"/>
    </reaction>
</comment>
<keyword evidence="11" id="KW-0732">Signal</keyword>
<evidence type="ECO:0000259" key="12">
    <source>
        <dbReference type="Pfam" id="PF03639"/>
    </source>
</evidence>
<dbReference type="AlphaFoldDB" id="A0A7S2N8U3"/>
<dbReference type="Gene3D" id="1.10.287.1170">
    <property type="entry name" value="glycoside hydrolase family 81 endo-[beta] glucanase"/>
    <property type="match status" value="1"/>
</dbReference>
<dbReference type="Gene3D" id="2.70.98.30">
    <property type="entry name" value="Golgi alpha-mannosidase II, domain 4"/>
    <property type="match status" value="1"/>
</dbReference>
<keyword evidence="8" id="KW-0624">Polysaccharide degradation</keyword>
<evidence type="ECO:0000256" key="7">
    <source>
        <dbReference type="ARBA" id="ARBA00023316"/>
    </source>
</evidence>
<accession>A0A7S2N8U3</accession>
<dbReference type="EC" id="3.2.1.39" evidence="3"/>
<feature type="signal peptide" evidence="11">
    <location>
        <begin position="1"/>
        <end position="18"/>
    </location>
</feature>
<feature type="domain" description="Glycosyl hydrolase family 81 N-terminal" evidence="12">
    <location>
        <begin position="49"/>
        <end position="351"/>
    </location>
</feature>
<dbReference type="GO" id="GO:0052861">
    <property type="term" value="F:endo-1,3(4)-beta-glucanase activity"/>
    <property type="evidence" value="ECO:0007669"/>
    <property type="project" value="InterPro"/>
</dbReference>
<evidence type="ECO:0000256" key="11">
    <source>
        <dbReference type="SAM" id="SignalP"/>
    </source>
</evidence>
<keyword evidence="4" id="KW-0378">Hydrolase</keyword>
<evidence type="ECO:0000256" key="5">
    <source>
        <dbReference type="ARBA" id="ARBA00023277"/>
    </source>
</evidence>
<keyword evidence="10" id="KW-1133">Transmembrane helix</keyword>
<dbReference type="InterPro" id="IPR005200">
    <property type="entry name" value="Endo-beta-glucanase"/>
</dbReference>
<dbReference type="EMBL" id="HBGW01017379">
    <property type="protein sequence ID" value="CAD9525898.1"/>
    <property type="molecule type" value="Transcribed_RNA"/>
</dbReference>
<protein>
    <recommendedName>
        <fullName evidence="3">glucan endo-1,3-beta-D-glucosidase</fullName>
        <ecNumber evidence="3">3.2.1.39</ecNumber>
    </recommendedName>
</protein>
<reference evidence="14" key="1">
    <citation type="submission" date="2021-01" db="EMBL/GenBank/DDBJ databases">
        <authorList>
            <person name="Corre E."/>
            <person name="Pelletier E."/>
            <person name="Niang G."/>
            <person name="Scheremetjew M."/>
            <person name="Finn R."/>
            <person name="Kale V."/>
            <person name="Holt S."/>
            <person name="Cochrane G."/>
            <person name="Meng A."/>
            <person name="Brown T."/>
            <person name="Cohen L."/>
        </authorList>
    </citation>
    <scope>NUCLEOTIDE SEQUENCE</scope>
    <source>
        <strain evidence="14">RCC3387</strain>
    </source>
</reference>
<dbReference type="GO" id="GO:0071555">
    <property type="term" value="P:cell wall organization"/>
    <property type="evidence" value="ECO:0007669"/>
    <property type="project" value="UniProtKB-KW"/>
</dbReference>
<dbReference type="Gene3D" id="1.20.5.420">
    <property type="entry name" value="Immunoglobulin FC, subunit C"/>
    <property type="match status" value="1"/>
</dbReference>
<evidence type="ECO:0000313" key="14">
    <source>
        <dbReference type="EMBL" id="CAD9525898.1"/>
    </source>
</evidence>
<comment type="similarity">
    <text evidence="2">Belongs to the glycosyl hydrolase 81 family.</text>
</comment>
<gene>
    <name evidence="14" type="ORF">BRAN1462_LOCUS11015</name>
</gene>
<dbReference type="InterPro" id="IPR040720">
    <property type="entry name" value="GH81_C"/>
</dbReference>
<evidence type="ECO:0000256" key="10">
    <source>
        <dbReference type="SAM" id="Phobius"/>
    </source>
</evidence>
<dbReference type="Pfam" id="PF03639">
    <property type="entry name" value="Glyco_hydro_81"/>
    <property type="match status" value="1"/>
</dbReference>
<keyword evidence="10" id="KW-0812">Transmembrane</keyword>
<evidence type="ECO:0000259" key="13">
    <source>
        <dbReference type="Pfam" id="PF17652"/>
    </source>
</evidence>
<dbReference type="Pfam" id="PF17652">
    <property type="entry name" value="Glyco_hydro81C"/>
    <property type="match status" value="1"/>
</dbReference>
<evidence type="ECO:0000256" key="2">
    <source>
        <dbReference type="ARBA" id="ARBA00010730"/>
    </source>
</evidence>
<evidence type="ECO:0000256" key="6">
    <source>
        <dbReference type="ARBA" id="ARBA00023295"/>
    </source>
</evidence>
<dbReference type="GO" id="GO:0042973">
    <property type="term" value="F:glucan endo-1,3-beta-D-glucosidase activity"/>
    <property type="evidence" value="ECO:0007669"/>
    <property type="project" value="UniProtKB-EC"/>
</dbReference>
<dbReference type="GO" id="GO:0000272">
    <property type="term" value="P:polysaccharide catabolic process"/>
    <property type="evidence" value="ECO:0007669"/>
    <property type="project" value="UniProtKB-KW"/>
</dbReference>
<keyword evidence="6" id="KW-0326">Glycosidase</keyword>
<keyword evidence="7" id="KW-0961">Cell wall biogenesis/degradation</keyword>
<proteinExistence type="inferred from homology"/>
<dbReference type="PANTHER" id="PTHR31983">
    <property type="entry name" value="ENDO-1,3(4)-BETA-GLUCANASE 1"/>
    <property type="match status" value="1"/>
</dbReference>
<organism evidence="14">
    <name type="scientific">Zooxanthella nutricula</name>
    <dbReference type="NCBI Taxonomy" id="1333877"/>
    <lineage>
        <taxon>Eukaryota</taxon>
        <taxon>Sar</taxon>
        <taxon>Alveolata</taxon>
        <taxon>Dinophyceae</taxon>
        <taxon>Peridiniales</taxon>
        <taxon>Peridiniales incertae sedis</taxon>
        <taxon>Zooxanthella</taxon>
    </lineage>
</organism>
<evidence type="ECO:0000256" key="9">
    <source>
        <dbReference type="SAM" id="MobiDB-lite"/>
    </source>
</evidence>
<sequence>MLAAGVILAGLAPWAAWAGDALLHELDSDRAPDASVFPRVTRHRLPPALSKVQGPKATNKFWANWVVSRGEHGPIFPMPYALKWRAKGACAAAEMTISHGTPQYEYGGVAGPGRITKISTPFVSELSLGAVEELAPGHHTIVREGLFGVHVQVRGLPANSNRKVTYPVFSGMAYVSGRYENLRPRISAQPRAMLALDKVRPGVWAYRHNGGREFRVYVLTENGAFADDSFNFDQEGRLNKPLDGWVRAAAVNGPSDAAALDEHAGSVLVNMELDVESSGVVRYRFQAHPAGAPILHFAFAHHMKMLSNGSQLSAAVAPSQTPTKGNMRAVVGSTWTLKVDTDEASQLDFLPPGEPRADRKRFLRDEALGTLDWFLKGVNWRTTMFKGSYYFSGKGFQKVAMVCLLVEKFFGAQHGKTQRCAGLLAHGFKCLYNRAAAGDCTGAPVGSYYDEDWGGVPSRQGFHDVGCEGGADFGNACYNDHHYHFGYFVVSAAILAKLMPAYAQDHAFVAYINDLIRDTANPSSNDPFFPRFRHFDWFALHSWSRGVVPSGDGKDQESTSEEVNLLYGLFLWGRARNDAKMQQLGSTMLALCSMTLQEFFLMKNSNPHYPAAFVQNHVTGIFFQNKLDYTTWFGTKKEFIHGIQMLPLTPALFLSRKAEFCQQEWSDIVSKLPLPPWDPWTSVLLTGSLALVSADAAYGRLAVMDPGSVDDGLTRAYALYWAATARAPDEDAPMFGARCMAGAFDAPHDAPAGFWGPRTIAAVASAALALIVALLGTAAYCKALKRRRRQASGGTGRSPTPLRSSPDAFSPAAVGSA</sequence>
<dbReference type="PANTHER" id="PTHR31983:SF0">
    <property type="entry name" value="GLUCAN ENDO-1,3-BETA-D-GLUCOSIDASE 2"/>
    <property type="match status" value="1"/>
</dbReference>
<evidence type="ECO:0000256" key="4">
    <source>
        <dbReference type="ARBA" id="ARBA00022801"/>
    </source>
</evidence>
<feature type="region of interest" description="Disordered" evidence="9">
    <location>
        <begin position="790"/>
        <end position="817"/>
    </location>
</feature>
<dbReference type="InterPro" id="IPR040451">
    <property type="entry name" value="GH81_N"/>
</dbReference>
<feature type="chain" id="PRO_5030873742" description="glucan endo-1,3-beta-D-glucosidase" evidence="11">
    <location>
        <begin position="19"/>
        <end position="817"/>
    </location>
</feature>
<keyword evidence="5" id="KW-0119">Carbohydrate metabolism</keyword>
<evidence type="ECO:0000256" key="8">
    <source>
        <dbReference type="ARBA" id="ARBA00023326"/>
    </source>
</evidence>
<dbReference type="PROSITE" id="PS52008">
    <property type="entry name" value="GH81"/>
    <property type="match status" value="1"/>
</dbReference>
<evidence type="ECO:0000256" key="3">
    <source>
        <dbReference type="ARBA" id="ARBA00012780"/>
    </source>
</evidence>
<feature type="domain" description="Glycosyl hydrolase family 81 C-terminal" evidence="13">
    <location>
        <begin position="386"/>
        <end position="719"/>
    </location>
</feature>
<name>A0A7S2N8U3_9DINO</name>
<evidence type="ECO:0000256" key="1">
    <source>
        <dbReference type="ARBA" id="ARBA00000382"/>
    </source>
</evidence>
<feature type="transmembrane region" description="Helical" evidence="10">
    <location>
        <begin position="760"/>
        <end position="781"/>
    </location>
</feature>
<keyword evidence="10" id="KW-0472">Membrane</keyword>